<dbReference type="Pfam" id="PF20167">
    <property type="entry name" value="Transposase_32"/>
    <property type="match status" value="1"/>
</dbReference>
<feature type="domain" description="Putative plant transposon protein" evidence="1">
    <location>
        <begin position="339"/>
        <end position="437"/>
    </location>
</feature>
<dbReference type="Proteomes" id="UP001341840">
    <property type="component" value="Unassembled WGS sequence"/>
</dbReference>
<dbReference type="InterPro" id="IPR046796">
    <property type="entry name" value="Transposase_32_dom"/>
</dbReference>
<protein>
    <recommendedName>
        <fullName evidence="1">Putative plant transposon protein domain-containing protein</fullName>
    </recommendedName>
</protein>
<keyword evidence="3" id="KW-1185">Reference proteome</keyword>
<accession>A0ABU6YT53</accession>
<evidence type="ECO:0000259" key="1">
    <source>
        <dbReference type="Pfam" id="PF20167"/>
    </source>
</evidence>
<reference evidence="2 3" key="1">
    <citation type="journal article" date="2023" name="Plants (Basel)">
        <title>Bridging the Gap: Combining Genomics and Transcriptomics Approaches to Understand Stylosanthes scabra, an Orphan Legume from the Brazilian Caatinga.</title>
        <authorList>
            <person name="Ferreira-Neto J.R.C."/>
            <person name="da Silva M.D."/>
            <person name="Binneck E."/>
            <person name="de Melo N.F."/>
            <person name="da Silva R.H."/>
            <person name="de Melo A.L.T.M."/>
            <person name="Pandolfi V."/>
            <person name="Bustamante F.O."/>
            <person name="Brasileiro-Vidal A.C."/>
            <person name="Benko-Iseppon A.M."/>
        </authorList>
    </citation>
    <scope>NUCLEOTIDE SEQUENCE [LARGE SCALE GENOMIC DNA]</scope>
    <source>
        <tissue evidence="2">Leaves</tissue>
    </source>
</reference>
<organism evidence="2 3">
    <name type="scientific">Stylosanthes scabra</name>
    <dbReference type="NCBI Taxonomy" id="79078"/>
    <lineage>
        <taxon>Eukaryota</taxon>
        <taxon>Viridiplantae</taxon>
        <taxon>Streptophyta</taxon>
        <taxon>Embryophyta</taxon>
        <taxon>Tracheophyta</taxon>
        <taxon>Spermatophyta</taxon>
        <taxon>Magnoliopsida</taxon>
        <taxon>eudicotyledons</taxon>
        <taxon>Gunneridae</taxon>
        <taxon>Pentapetalae</taxon>
        <taxon>rosids</taxon>
        <taxon>fabids</taxon>
        <taxon>Fabales</taxon>
        <taxon>Fabaceae</taxon>
        <taxon>Papilionoideae</taxon>
        <taxon>50 kb inversion clade</taxon>
        <taxon>dalbergioids sensu lato</taxon>
        <taxon>Dalbergieae</taxon>
        <taxon>Pterocarpus clade</taxon>
        <taxon>Stylosanthes</taxon>
    </lineage>
</organism>
<sequence>MLKGSGVGSAWMHPGQGNFPRICVGLLRLCVGVKLVRESGSCLNMSRHELERELVGQGGFPRICLGGESGSRWSMSKCQLERELSLNRVAFHAYAWAFHAYAWMDDARHHVEELVGVGSANPYTPHFHQSQPILGLHYPYPTLYLTLNAQSFTHTLHSTSNSTEPNSAESTLAPPLSPQLCSLPEPMLKHSLTSHSHNLQKQQFCRTTHLAPVIPSFCNPHPPHTSSLQLSSLLHIILHISSPITYPTLIPFSTFSFQISADSVICLRISKPSSLVWLIHPSHIMSSSSSYYHNEHIFRAPHHQEIYQKYIHRKAVILEKSFELQEDQYPEVGEQIRLRGWRRLSKPRTKISKDLVLEFYTNAVRTEEELASGENYPYTSFVRRKEVDFSTAKIREVLRIKHMTLGAETDFKTRQYEDQRLDEVIRDICMPGAQWKMSSSQPPHPI</sequence>
<comment type="caution">
    <text evidence="2">The sequence shown here is derived from an EMBL/GenBank/DDBJ whole genome shotgun (WGS) entry which is preliminary data.</text>
</comment>
<evidence type="ECO:0000313" key="3">
    <source>
        <dbReference type="Proteomes" id="UP001341840"/>
    </source>
</evidence>
<dbReference type="EMBL" id="JASCZI010243427">
    <property type="protein sequence ID" value="MED6213174.1"/>
    <property type="molecule type" value="Genomic_DNA"/>
</dbReference>
<proteinExistence type="predicted"/>
<gene>
    <name evidence="2" type="ORF">PIB30_090756</name>
</gene>
<evidence type="ECO:0000313" key="2">
    <source>
        <dbReference type="EMBL" id="MED6213174.1"/>
    </source>
</evidence>
<name>A0ABU6YT53_9FABA</name>